<comment type="subcellular location">
    <subcellularLocation>
        <location evidence="1">Nucleus</location>
    </subcellularLocation>
</comment>
<dbReference type="AlphaFoldDB" id="A0A132NPV4"/>
<feature type="domain" description="Helicase ATP-binding" evidence="11">
    <location>
        <begin position="84"/>
        <end position="406"/>
    </location>
</feature>
<reference evidence="12 13" key="1">
    <citation type="journal article" date="2015" name="Mol. Biochem. Parasitol.">
        <title>Identification of polymorphic genes for use in assemblage B genotyping assays through comparative genomics of multiple assemblage B Giardia duodenalis isolates.</title>
        <authorList>
            <person name="Wielinga C."/>
            <person name="Thompson R.C."/>
            <person name="Monis P."/>
            <person name="Ryan U."/>
        </authorList>
    </citation>
    <scope>NUCLEOTIDE SEQUENCE [LARGE SCALE GENOMIC DNA]</scope>
    <source>
        <strain evidence="12 13">BAH15c1</strain>
    </source>
</reference>
<keyword evidence="3" id="KW-0547">Nucleotide-binding</keyword>
<dbReference type="SUPFAM" id="SSF52540">
    <property type="entry name" value="P-loop containing nucleoside triphosphate hydrolases"/>
    <property type="match status" value="1"/>
</dbReference>
<evidence type="ECO:0000256" key="4">
    <source>
        <dbReference type="ARBA" id="ARBA00022801"/>
    </source>
</evidence>
<evidence type="ECO:0000256" key="6">
    <source>
        <dbReference type="ARBA" id="ARBA00022840"/>
    </source>
</evidence>
<evidence type="ECO:0000256" key="1">
    <source>
        <dbReference type="ARBA" id="ARBA00004123"/>
    </source>
</evidence>
<keyword evidence="9" id="KW-0413">Isomerase</keyword>
<dbReference type="InterPro" id="IPR014013">
    <property type="entry name" value="Helic_SF1/SF2_ATP-bd_DinG/Rad3"/>
</dbReference>
<dbReference type="GO" id="GO:0003678">
    <property type="term" value="F:DNA helicase activity"/>
    <property type="evidence" value="ECO:0007669"/>
    <property type="project" value="InterPro"/>
</dbReference>
<dbReference type="PANTHER" id="PTHR11472">
    <property type="entry name" value="DNA REPAIR DEAD HELICASE RAD3/XP-D SUBFAMILY MEMBER"/>
    <property type="match status" value="1"/>
</dbReference>
<dbReference type="GO" id="GO:0046872">
    <property type="term" value="F:metal ion binding"/>
    <property type="evidence" value="ECO:0007669"/>
    <property type="project" value="UniProtKB-KW"/>
</dbReference>
<dbReference type="PROSITE" id="PS51193">
    <property type="entry name" value="HELICASE_ATP_BIND_2"/>
    <property type="match status" value="1"/>
</dbReference>
<sequence>MQERPLATPLQLLITLPYQTAYPQKAIKVLLEVPIMYIHTTMEGMYLKAHSLRVFEGMSSTQSCRSIGLHDVVMDLKMLVDVCGLPVVYPYPTVSKQQLQIMEHVHNVLRTGIEGKRALSLLEAKTGSGKTLAVLSTAISFWDVYPTAISRIVFLCRTIPVVDHVLNEIFHLNKARGDLSKSTTGAYISNTTEPPLKQEASNSSLKIPVLRKLRALPITSRRRLCINESVSRTAYLDTECIRLTRGADLEDTAVCPAFKNILKEENELSINRESYTIPDFIDHCKRYSNGEVCPYFANRRLLHTADIIVGNYNYILDPKCAGPLGAILDRNTLLIIDEAHNLEYAACDAMSMHLSYKLVVDCEKSIRMMSDLIAHSTLPPPPPFSPDRSLIRKERAIKTVQQDSRLLFSGSAPADVLLLSSTSYAAIKTPQQFLSGLLRIVRLLKEQLSDRLTKDVVSLPHMDVLNLMRLQFVGESFLQLSPEYLHYYQSYYRIFDKNLPQLVQFLSLLGYFGSVETLKHFRTYSSSLSYEKFFTVIQKPQTSTGDDDTLLAHTQQIFEHNKHQTLYRLVCQDPFIALRPVYQYFPLIIMMSATLFASYECADTLVSPSGAVEVAKPSMIERILGITMYAEQCERSVEPVIKKCIVESGAQPNTCIKIIGKGADQAKLTTQFFFRTTPSAVQNYGRILAQISSSTSDGLIVFFPSYRFMEDLITLWNITSSNMFRTITSNKLVFFETPDPIETMHAVACYRKCCDSGRGAILFAIARGKLSEGIDFKYHHARGIILIGVPYLYSGSTLIHMKLNYLNAKFGIKPSEYIHFDAGRVLTQCIGRVTRKDNDYAAVILADERFKECIKWTTKWMQEMVRGKNSQITTQDEAIRTIRAFFIQQARDTNRRINADFFNDTEKAVAQ</sequence>
<dbReference type="InterPro" id="IPR027417">
    <property type="entry name" value="P-loop_NTPase"/>
</dbReference>
<dbReference type="SMART" id="SM00487">
    <property type="entry name" value="DEXDc"/>
    <property type="match status" value="1"/>
</dbReference>
<gene>
    <name evidence="12" type="ORF">QR46_3899</name>
</gene>
<dbReference type="EMBL" id="JXTI01000134">
    <property type="protein sequence ID" value="KWX12125.1"/>
    <property type="molecule type" value="Genomic_DNA"/>
</dbReference>
<keyword evidence="6" id="KW-0067">ATP-binding</keyword>
<dbReference type="SMART" id="SM00491">
    <property type="entry name" value="HELICc2"/>
    <property type="match status" value="1"/>
</dbReference>
<accession>A0A132NPV4</accession>
<dbReference type="GO" id="GO:0006366">
    <property type="term" value="P:transcription by RNA polymerase II"/>
    <property type="evidence" value="ECO:0007669"/>
    <property type="project" value="TreeGrafter"/>
</dbReference>
<evidence type="ECO:0000256" key="10">
    <source>
        <dbReference type="ARBA" id="ARBA00023242"/>
    </source>
</evidence>
<dbReference type="Proteomes" id="UP000070089">
    <property type="component" value="Unassembled WGS sequence"/>
</dbReference>
<evidence type="ECO:0000256" key="8">
    <source>
        <dbReference type="ARBA" id="ARBA00023014"/>
    </source>
</evidence>
<dbReference type="Pfam" id="PF06733">
    <property type="entry name" value="DEAD_2"/>
    <property type="match status" value="1"/>
</dbReference>
<evidence type="ECO:0000256" key="5">
    <source>
        <dbReference type="ARBA" id="ARBA00022806"/>
    </source>
</evidence>
<dbReference type="SMART" id="SM00488">
    <property type="entry name" value="DEXDc2"/>
    <property type="match status" value="1"/>
</dbReference>
<comment type="caution">
    <text evidence="12">The sequence shown here is derived from an EMBL/GenBank/DDBJ whole genome shotgun (WGS) entry which is preliminary data.</text>
</comment>
<keyword evidence="8" id="KW-0411">Iron-sulfur</keyword>
<dbReference type="VEuPathDB" id="GiardiaDB:QR46_3899"/>
<dbReference type="Gene3D" id="3.40.50.300">
    <property type="entry name" value="P-loop containing nucleotide triphosphate hydrolases"/>
    <property type="match status" value="2"/>
</dbReference>
<evidence type="ECO:0000313" key="13">
    <source>
        <dbReference type="Proteomes" id="UP000070089"/>
    </source>
</evidence>
<dbReference type="PANTHER" id="PTHR11472:SF1">
    <property type="entry name" value="GENERAL TRANSCRIPTION AND DNA REPAIR FACTOR IIH HELICASE SUBUNIT XPD"/>
    <property type="match status" value="1"/>
</dbReference>
<dbReference type="NCBIfam" id="TIGR00604">
    <property type="entry name" value="rad3"/>
    <property type="match status" value="1"/>
</dbReference>
<protein>
    <submittedName>
        <fullName evidence="12">DNA repair helicase RAD3/ TFIIH basal transcription factor complex helicase subunit</fullName>
    </submittedName>
</protein>
<dbReference type="InterPro" id="IPR006554">
    <property type="entry name" value="Helicase-like_DEXD_c2"/>
</dbReference>
<dbReference type="GO" id="GO:0005524">
    <property type="term" value="F:ATP binding"/>
    <property type="evidence" value="ECO:0007669"/>
    <property type="project" value="UniProtKB-KW"/>
</dbReference>
<dbReference type="GO" id="GO:0051536">
    <property type="term" value="F:iron-sulfur cluster binding"/>
    <property type="evidence" value="ECO:0007669"/>
    <property type="project" value="UniProtKB-KW"/>
</dbReference>
<dbReference type="InterPro" id="IPR013020">
    <property type="entry name" value="Rad3/Chl1-like"/>
</dbReference>
<dbReference type="GO" id="GO:0016818">
    <property type="term" value="F:hydrolase activity, acting on acid anhydrides, in phosphorus-containing anhydrides"/>
    <property type="evidence" value="ECO:0007669"/>
    <property type="project" value="InterPro"/>
</dbReference>
<evidence type="ECO:0000313" key="12">
    <source>
        <dbReference type="EMBL" id="KWX12125.1"/>
    </source>
</evidence>
<dbReference type="InterPro" id="IPR006555">
    <property type="entry name" value="ATP-dep_Helicase_C"/>
</dbReference>
<dbReference type="OrthoDB" id="272481at2759"/>
<keyword evidence="5 12" id="KW-0347">Helicase</keyword>
<dbReference type="GO" id="GO:0003684">
    <property type="term" value="F:damaged DNA binding"/>
    <property type="evidence" value="ECO:0007669"/>
    <property type="project" value="TreeGrafter"/>
</dbReference>
<name>A0A132NPV4_GIAIN</name>
<evidence type="ECO:0000256" key="7">
    <source>
        <dbReference type="ARBA" id="ARBA00023004"/>
    </source>
</evidence>
<dbReference type="InterPro" id="IPR010614">
    <property type="entry name" value="RAD3-like_helicase_DEAD"/>
</dbReference>
<keyword evidence="4" id="KW-0378">Hydrolase</keyword>
<dbReference type="FunFam" id="3.40.50.300:FF:000135">
    <property type="entry name" value="DNA repair helicase RAD3, putative"/>
    <property type="match status" value="1"/>
</dbReference>
<keyword evidence="2" id="KW-0479">Metal-binding</keyword>
<keyword evidence="7" id="KW-0408">Iron</keyword>
<proteinExistence type="predicted"/>
<dbReference type="Pfam" id="PF13307">
    <property type="entry name" value="Helicase_C_2"/>
    <property type="match status" value="1"/>
</dbReference>
<dbReference type="GO" id="GO:0005634">
    <property type="term" value="C:nucleus"/>
    <property type="evidence" value="ECO:0007669"/>
    <property type="project" value="UniProtKB-SubCell"/>
</dbReference>
<evidence type="ECO:0000259" key="11">
    <source>
        <dbReference type="PROSITE" id="PS51193"/>
    </source>
</evidence>
<organism evidence="12 13">
    <name type="scientific">Giardia duodenalis assemblage B</name>
    <dbReference type="NCBI Taxonomy" id="1394984"/>
    <lineage>
        <taxon>Eukaryota</taxon>
        <taxon>Metamonada</taxon>
        <taxon>Diplomonadida</taxon>
        <taxon>Hexamitidae</taxon>
        <taxon>Giardiinae</taxon>
        <taxon>Giardia</taxon>
    </lineage>
</organism>
<evidence type="ECO:0000256" key="9">
    <source>
        <dbReference type="ARBA" id="ARBA00023235"/>
    </source>
</evidence>
<evidence type="ECO:0000256" key="3">
    <source>
        <dbReference type="ARBA" id="ARBA00022741"/>
    </source>
</evidence>
<keyword evidence="10" id="KW-0539">Nucleus</keyword>
<dbReference type="GO" id="GO:0045951">
    <property type="term" value="P:positive regulation of mitotic recombination"/>
    <property type="evidence" value="ECO:0007669"/>
    <property type="project" value="TreeGrafter"/>
</dbReference>
<evidence type="ECO:0000256" key="2">
    <source>
        <dbReference type="ARBA" id="ARBA00022723"/>
    </source>
</evidence>
<dbReference type="InterPro" id="IPR014001">
    <property type="entry name" value="Helicase_ATP-bd"/>
</dbReference>
<dbReference type="InterPro" id="IPR045028">
    <property type="entry name" value="DinG/Rad3-like"/>
</dbReference>